<dbReference type="GO" id="GO:0000976">
    <property type="term" value="F:transcription cis-regulatory region binding"/>
    <property type="evidence" value="ECO:0007669"/>
    <property type="project" value="TreeGrafter"/>
</dbReference>
<keyword evidence="3" id="KW-0804">Transcription</keyword>
<dbReference type="PANTHER" id="PTHR30055">
    <property type="entry name" value="HTH-TYPE TRANSCRIPTIONAL REGULATOR RUTR"/>
    <property type="match status" value="1"/>
</dbReference>
<evidence type="ECO:0000256" key="2">
    <source>
        <dbReference type="ARBA" id="ARBA00023125"/>
    </source>
</evidence>
<dbReference type="Proteomes" id="UP000019277">
    <property type="component" value="Unassembled WGS sequence"/>
</dbReference>
<gene>
    <name evidence="6" type="ORF">UO65_5993</name>
</gene>
<dbReference type="PANTHER" id="PTHR30055:SF234">
    <property type="entry name" value="HTH-TYPE TRANSCRIPTIONAL REGULATOR BETI"/>
    <property type="match status" value="1"/>
</dbReference>
<name>W7IPU0_9PSEU</name>
<feature type="DNA-binding region" description="H-T-H motif" evidence="4">
    <location>
        <begin position="39"/>
        <end position="58"/>
    </location>
</feature>
<evidence type="ECO:0000256" key="4">
    <source>
        <dbReference type="PROSITE-ProRule" id="PRU00335"/>
    </source>
</evidence>
<reference evidence="6 7" key="1">
    <citation type="journal article" date="2014" name="Genome Announc.">
        <title>Draft Genome Sequence of the Antitrypanosomally Active Sponge-Associated Bacterium Actinokineospora sp. Strain EG49.</title>
        <authorList>
            <person name="Harjes J."/>
            <person name="Ryu T."/>
            <person name="Abdelmohsen U.R."/>
            <person name="Moitinho-Silva L."/>
            <person name="Horn H."/>
            <person name="Ravasi T."/>
            <person name="Hentschel U."/>
        </authorList>
    </citation>
    <scope>NUCLEOTIDE SEQUENCE [LARGE SCALE GENOMIC DNA]</scope>
    <source>
        <strain evidence="6 7">EG49</strain>
    </source>
</reference>
<dbReference type="PROSITE" id="PS50977">
    <property type="entry name" value="HTH_TETR_2"/>
    <property type="match status" value="1"/>
</dbReference>
<dbReference type="PRINTS" id="PR00455">
    <property type="entry name" value="HTHTETR"/>
</dbReference>
<dbReference type="EMBL" id="AYXG01000230">
    <property type="protein sequence ID" value="EWC58742.1"/>
    <property type="molecule type" value="Genomic_DNA"/>
</dbReference>
<protein>
    <submittedName>
        <fullName evidence="6">Transcriptional regulator, TetR family</fullName>
    </submittedName>
</protein>
<dbReference type="Pfam" id="PF00440">
    <property type="entry name" value="TetR_N"/>
    <property type="match status" value="1"/>
</dbReference>
<keyword evidence="1" id="KW-0805">Transcription regulation</keyword>
<evidence type="ECO:0000313" key="6">
    <source>
        <dbReference type="EMBL" id="EWC58742.1"/>
    </source>
</evidence>
<sequence length="204" mass="21543">MTTFRARVPYAEAAKALLRDTLFDAAGELLRHRGWSDLTMADVATAAGVSRQTLYKEFGSRPAFAQAYILREADRFLGAVEEAVRVNSDDPKAAVTAAFEVFLAAAAEQPLVKAIVAGDGGDGLLNLVTNQAGPVLSQATARLTACLKTTWPDIPEADLRFVSENLVRLAVSHAASPSAQPQGTARSVAAVFGPYLDSLVAAAR</sequence>
<evidence type="ECO:0000259" key="5">
    <source>
        <dbReference type="PROSITE" id="PS50977"/>
    </source>
</evidence>
<keyword evidence="2 4" id="KW-0238">DNA-binding</keyword>
<dbReference type="RefSeq" id="WP_035289062.1">
    <property type="nucleotide sequence ID" value="NZ_AYXG01000230.1"/>
</dbReference>
<dbReference type="SUPFAM" id="SSF46689">
    <property type="entry name" value="Homeodomain-like"/>
    <property type="match status" value="1"/>
</dbReference>
<accession>W7IPU0</accession>
<dbReference type="AlphaFoldDB" id="W7IPU0"/>
<dbReference type="InterPro" id="IPR009057">
    <property type="entry name" value="Homeodomain-like_sf"/>
</dbReference>
<dbReference type="InterPro" id="IPR050109">
    <property type="entry name" value="HTH-type_TetR-like_transc_reg"/>
</dbReference>
<proteinExistence type="predicted"/>
<dbReference type="GO" id="GO:0003700">
    <property type="term" value="F:DNA-binding transcription factor activity"/>
    <property type="evidence" value="ECO:0007669"/>
    <property type="project" value="TreeGrafter"/>
</dbReference>
<evidence type="ECO:0000256" key="1">
    <source>
        <dbReference type="ARBA" id="ARBA00023015"/>
    </source>
</evidence>
<keyword evidence="7" id="KW-1185">Reference proteome</keyword>
<evidence type="ECO:0000256" key="3">
    <source>
        <dbReference type="ARBA" id="ARBA00023163"/>
    </source>
</evidence>
<dbReference type="InterPro" id="IPR040611">
    <property type="entry name" value="AlkX_C"/>
</dbReference>
<dbReference type="STRING" id="909613.UO65_5993"/>
<evidence type="ECO:0000313" key="7">
    <source>
        <dbReference type="Proteomes" id="UP000019277"/>
    </source>
</evidence>
<dbReference type="eggNOG" id="COG1309">
    <property type="taxonomic scope" value="Bacteria"/>
</dbReference>
<dbReference type="Gene3D" id="1.10.357.10">
    <property type="entry name" value="Tetracycline Repressor, domain 2"/>
    <property type="match status" value="1"/>
</dbReference>
<dbReference type="OrthoDB" id="4371863at2"/>
<organism evidence="6 7">
    <name type="scientific">Actinokineospora spheciospongiae</name>
    <dbReference type="NCBI Taxonomy" id="909613"/>
    <lineage>
        <taxon>Bacteria</taxon>
        <taxon>Bacillati</taxon>
        <taxon>Actinomycetota</taxon>
        <taxon>Actinomycetes</taxon>
        <taxon>Pseudonocardiales</taxon>
        <taxon>Pseudonocardiaceae</taxon>
        <taxon>Actinokineospora</taxon>
    </lineage>
</organism>
<dbReference type="InterPro" id="IPR001647">
    <property type="entry name" value="HTH_TetR"/>
</dbReference>
<dbReference type="Pfam" id="PF18556">
    <property type="entry name" value="TetR_C_35"/>
    <property type="match status" value="1"/>
</dbReference>
<feature type="domain" description="HTH tetR-type" evidence="5">
    <location>
        <begin position="16"/>
        <end position="76"/>
    </location>
</feature>
<comment type="caution">
    <text evidence="6">The sequence shown here is derived from an EMBL/GenBank/DDBJ whole genome shotgun (WGS) entry which is preliminary data.</text>
</comment>